<dbReference type="InterPro" id="IPR050121">
    <property type="entry name" value="Cytochrome_P450_monoxygenase"/>
</dbReference>
<keyword evidence="4 8" id="KW-0479">Metal-binding</keyword>
<keyword evidence="11" id="KW-1185">Reference proteome</keyword>
<dbReference type="Gene3D" id="1.10.630.10">
    <property type="entry name" value="Cytochrome P450"/>
    <property type="match status" value="1"/>
</dbReference>
<dbReference type="PRINTS" id="PR00463">
    <property type="entry name" value="EP450I"/>
</dbReference>
<dbReference type="InterPro" id="IPR036396">
    <property type="entry name" value="Cyt_P450_sf"/>
</dbReference>
<keyword evidence="7 8" id="KW-0503">Monooxygenase</keyword>
<sequence>METITPWPLVAAIVGGLCWMATTVIWRLYFHPLSRFPGPKLTAVTLWYEFYWNVVKKGQFMWRVEEMHQRYGPIVRINPHELHILDPDFYDELYGCGVNSKRKLDKYEWWTRLAVASSSTFTTVPHDLHRLRRAALNPFFSVASVTKLEPLIKSKVEKLSARLDKIAQTGEVFRLDAALMALTMDVICDYSFGHDRKYLDKPDFELQFKEAVVGATGGCFLMMQFPWIPSLMERIPQSLVKRTSPGVAYMLARQEDMIKQVNPILAGTEREKSGARSIFHALRDNENLPPSERTLKRMCDEATLLTGAGSETTAQTLTRMFFYLKHVPHALERLREELDVAIPSEQDIPSWSTLQQLTYLTAVIKEALRLSYGITTRLPRVAHEDIIYKQYVIPAGTPVSQTGYFILMDPTVFPEPHVFKPERWLGSGKRLDRYLVPFGKGSRACLGIRYGSTLAYAEMYLTAATIVKRFDWEMYETTLERDIACHRDAFVALGAHDSPGVRAKMSRRKL</sequence>
<keyword evidence="9" id="KW-0472">Membrane</keyword>
<dbReference type="CDD" id="cd11062">
    <property type="entry name" value="CYP58-like"/>
    <property type="match status" value="1"/>
</dbReference>
<dbReference type="PANTHER" id="PTHR24305:SF157">
    <property type="entry name" value="N-ACETYLTRYPTOPHAN 6-HYDROXYLASE IVOC-RELATED"/>
    <property type="match status" value="1"/>
</dbReference>
<evidence type="ECO:0008006" key="12">
    <source>
        <dbReference type="Google" id="ProtNLM"/>
    </source>
</evidence>
<dbReference type="InterPro" id="IPR001128">
    <property type="entry name" value="Cyt_P450"/>
</dbReference>
<keyword evidence="5 8" id="KW-0560">Oxidoreductase</keyword>
<dbReference type="EMBL" id="JAFFGZ010000005">
    <property type="protein sequence ID" value="KAK4644222.1"/>
    <property type="molecule type" value="Genomic_DNA"/>
</dbReference>
<dbReference type="PROSITE" id="PS00086">
    <property type="entry name" value="CYTOCHROME_P450"/>
    <property type="match status" value="1"/>
</dbReference>
<keyword evidence="3 8" id="KW-0349">Heme</keyword>
<evidence type="ECO:0000313" key="11">
    <source>
        <dbReference type="Proteomes" id="UP001322138"/>
    </source>
</evidence>
<comment type="cofactor">
    <cofactor evidence="1">
        <name>heme</name>
        <dbReference type="ChEBI" id="CHEBI:30413"/>
    </cofactor>
</comment>
<feature type="transmembrane region" description="Helical" evidence="9">
    <location>
        <begin position="6"/>
        <end position="30"/>
    </location>
</feature>
<dbReference type="RefSeq" id="XP_062733198.1">
    <property type="nucleotide sequence ID" value="XM_062877431.1"/>
</dbReference>
<evidence type="ECO:0000313" key="10">
    <source>
        <dbReference type="EMBL" id="KAK4644222.1"/>
    </source>
</evidence>
<evidence type="ECO:0000256" key="8">
    <source>
        <dbReference type="RuleBase" id="RU000461"/>
    </source>
</evidence>
<gene>
    <name evidence="10" type="ORF">QC761_302900</name>
</gene>
<proteinExistence type="inferred from homology"/>
<evidence type="ECO:0000256" key="3">
    <source>
        <dbReference type="ARBA" id="ARBA00022617"/>
    </source>
</evidence>
<evidence type="ECO:0000256" key="4">
    <source>
        <dbReference type="ARBA" id="ARBA00022723"/>
    </source>
</evidence>
<dbReference type="InterPro" id="IPR002401">
    <property type="entry name" value="Cyt_P450_E_grp-I"/>
</dbReference>
<evidence type="ECO:0000256" key="5">
    <source>
        <dbReference type="ARBA" id="ARBA00023002"/>
    </source>
</evidence>
<evidence type="ECO:0000256" key="9">
    <source>
        <dbReference type="SAM" id="Phobius"/>
    </source>
</evidence>
<reference evidence="10 11" key="1">
    <citation type="journal article" date="2023" name="bioRxiv">
        <title>High-quality genome assemblies of four members of thePodospora anserinaspecies complex.</title>
        <authorList>
            <person name="Ament-Velasquez S.L."/>
            <person name="Vogan A.A."/>
            <person name="Wallerman O."/>
            <person name="Hartmann F."/>
            <person name="Gautier V."/>
            <person name="Silar P."/>
            <person name="Giraud T."/>
            <person name="Johannesson H."/>
        </authorList>
    </citation>
    <scope>NUCLEOTIDE SEQUENCE [LARGE SCALE GENOMIC DNA]</scope>
    <source>
        <strain evidence="10 11">CBS 112042</strain>
    </source>
</reference>
<protein>
    <recommendedName>
        <fullName evidence="12">Cytochrome P450 E-class, group I</fullName>
    </recommendedName>
</protein>
<evidence type="ECO:0000256" key="2">
    <source>
        <dbReference type="ARBA" id="ARBA00010617"/>
    </source>
</evidence>
<comment type="similarity">
    <text evidence="2 8">Belongs to the cytochrome P450 family.</text>
</comment>
<name>A0ABR0FLM4_9PEZI</name>
<dbReference type="SUPFAM" id="SSF48264">
    <property type="entry name" value="Cytochrome P450"/>
    <property type="match status" value="1"/>
</dbReference>
<dbReference type="PRINTS" id="PR00385">
    <property type="entry name" value="P450"/>
</dbReference>
<evidence type="ECO:0000256" key="1">
    <source>
        <dbReference type="ARBA" id="ARBA00001971"/>
    </source>
</evidence>
<comment type="caution">
    <text evidence="10">The sequence shown here is derived from an EMBL/GenBank/DDBJ whole genome shotgun (WGS) entry which is preliminary data.</text>
</comment>
<dbReference type="GeneID" id="87896913"/>
<dbReference type="Proteomes" id="UP001322138">
    <property type="component" value="Unassembled WGS sequence"/>
</dbReference>
<organism evidence="10 11">
    <name type="scientific">Podospora bellae-mahoneyi</name>
    <dbReference type="NCBI Taxonomy" id="2093777"/>
    <lineage>
        <taxon>Eukaryota</taxon>
        <taxon>Fungi</taxon>
        <taxon>Dikarya</taxon>
        <taxon>Ascomycota</taxon>
        <taxon>Pezizomycotina</taxon>
        <taxon>Sordariomycetes</taxon>
        <taxon>Sordariomycetidae</taxon>
        <taxon>Sordariales</taxon>
        <taxon>Podosporaceae</taxon>
        <taxon>Podospora</taxon>
    </lineage>
</organism>
<keyword evidence="9" id="KW-1133">Transmembrane helix</keyword>
<evidence type="ECO:0000256" key="6">
    <source>
        <dbReference type="ARBA" id="ARBA00023004"/>
    </source>
</evidence>
<evidence type="ECO:0000256" key="7">
    <source>
        <dbReference type="ARBA" id="ARBA00023033"/>
    </source>
</evidence>
<keyword evidence="6 8" id="KW-0408">Iron</keyword>
<dbReference type="InterPro" id="IPR017972">
    <property type="entry name" value="Cyt_P450_CS"/>
</dbReference>
<accession>A0ABR0FLM4</accession>
<dbReference type="Pfam" id="PF00067">
    <property type="entry name" value="p450"/>
    <property type="match status" value="1"/>
</dbReference>
<keyword evidence="9" id="KW-0812">Transmembrane</keyword>
<dbReference type="PANTHER" id="PTHR24305">
    <property type="entry name" value="CYTOCHROME P450"/>
    <property type="match status" value="1"/>
</dbReference>